<accession>A0A168T4Y4</accession>
<dbReference type="EMBL" id="LT555008">
    <property type="protein sequence ID" value="SAM09470.1"/>
    <property type="molecule type" value="Genomic_DNA"/>
</dbReference>
<organism evidence="3">
    <name type="scientific">Absidia glauca</name>
    <name type="common">Pin mould</name>
    <dbReference type="NCBI Taxonomy" id="4829"/>
    <lineage>
        <taxon>Eukaryota</taxon>
        <taxon>Fungi</taxon>
        <taxon>Fungi incertae sedis</taxon>
        <taxon>Mucoromycota</taxon>
        <taxon>Mucoromycotina</taxon>
        <taxon>Mucoromycetes</taxon>
        <taxon>Mucorales</taxon>
        <taxon>Cunninghamellaceae</taxon>
        <taxon>Absidia</taxon>
    </lineage>
</organism>
<evidence type="ECO:0000259" key="2">
    <source>
        <dbReference type="PROSITE" id="PS51363"/>
    </source>
</evidence>
<dbReference type="Pfam" id="PF02020">
    <property type="entry name" value="W2"/>
    <property type="match status" value="1"/>
</dbReference>
<dbReference type="InterPro" id="IPR016024">
    <property type="entry name" value="ARM-type_fold"/>
</dbReference>
<dbReference type="GO" id="GO:0005737">
    <property type="term" value="C:cytoplasm"/>
    <property type="evidence" value="ECO:0007669"/>
    <property type="project" value="TreeGrafter"/>
</dbReference>
<evidence type="ECO:0000313" key="4">
    <source>
        <dbReference type="Proteomes" id="UP000078561"/>
    </source>
</evidence>
<dbReference type="SMART" id="SM00515">
    <property type="entry name" value="eIF5C"/>
    <property type="match status" value="1"/>
</dbReference>
<dbReference type="SUPFAM" id="SSF48371">
    <property type="entry name" value="ARM repeat"/>
    <property type="match status" value="1"/>
</dbReference>
<dbReference type="InterPro" id="IPR051245">
    <property type="entry name" value="eIF5-mimic_regulator"/>
</dbReference>
<proteinExistence type="predicted"/>
<dbReference type="OrthoDB" id="1727522at2759"/>
<dbReference type="GO" id="GO:0016020">
    <property type="term" value="C:membrane"/>
    <property type="evidence" value="ECO:0007669"/>
    <property type="project" value="TreeGrafter"/>
</dbReference>
<dbReference type="Pfam" id="PF25504">
    <property type="entry name" value="HEAT_5MP1_2"/>
    <property type="match status" value="1"/>
</dbReference>
<evidence type="ECO:0000313" key="3">
    <source>
        <dbReference type="EMBL" id="SAM09470.1"/>
    </source>
</evidence>
<dbReference type="PROSITE" id="PS51363">
    <property type="entry name" value="W2"/>
    <property type="match status" value="1"/>
</dbReference>
<dbReference type="PANTHER" id="PTHR14208">
    <property type="entry name" value="BASIC LEUCINE ZIPPER AND W2 DOMAIN-CONTAINING PROTEIN"/>
    <property type="match status" value="1"/>
</dbReference>
<protein>
    <recommendedName>
        <fullName evidence="2">W2 domain-containing protein</fullName>
    </recommendedName>
</protein>
<dbReference type="OMA" id="ELIQCIW"/>
<dbReference type="InterPro" id="IPR003307">
    <property type="entry name" value="W2_domain"/>
</dbReference>
<dbReference type="InParanoid" id="A0A168T4Y4"/>
<name>A0A168T4Y4_ABSGL</name>
<gene>
    <name evidence="3" type="primary">ABSGL_15146.1 scaffold 15162</name>
</gene>
<feature type="domain" description="W2" evidence="2">
    <location>
        <begin position="259"/>
        <end position="423"/>
    </location>
</feature>
<dbReference type="PANTHER" id="PTHR14208:SF2">
    <property type="entry name" value="PROTEIN KRASAVIETZ"/>
    <property type="match status" value="1"/>
</dbReference>
<dbReference type="Gene3D" id="1.25.40.180">
    <property type="match status" value="1"/>
</dbReference>
<feature type="region of interest" description="Disordered" evidence="1">
    <location>
        <begin position="1"/>
        <end position="23"/>
    </location>
</feature>
<keyword evidence="4" id="KW-1185">Reference proteome</keyword>
<dbReference type="InterPro" id="IPR057397">
    <property type="entry name" value="HEAT_5MP1_2"/>
</dbReference>
<feature type="compositionally biased region" description="Polar residues" evidence="1">
    <location>
        <begin position="1"/>
        <end position="13"/>
    </location>
</feature>
<evidence type="ECO:0000256" key="1">
    <source>
        <dbReference type="SAM" id="MobiDB-lite"/>
    </source>
</evidence>
<dbReference type="Proteomes" id="UP000078561">
    <property type="component" value="Unassembled WGS sequence"/>
</dbReference>
<sequence>MNSTQSQATSTPKPTLHGVKIKQRKGVQKAQAKHEPEIFRDNLLSHLAVAKPGDLEDISLILDKTGNTLEYRKYGESLFEILITGGILQPGGIVLDDVDRSPFSIFGAEDESNSIKKHVDVFNKLIRRYKYLQRPFEETLKNIVQFINKWQPQENNKLAKATGYFISTQLANPVVIKVLLKEHLVKDGHSLGFATAVFRTILSEQSIDQLGKYLVLSGLDTRLLQLFPPNKREEECLARHFEAEDMKQLVGFHQRNQKNSMKGDLLSNLKHLLQSETPSAEVVTNIKEAKKEAGLDEADVIPIVWSAIVDSVDLINTRPDQVEAQVLRVLNHWSEVLETFTTSPKIEIILLQRIQITCYEDAKVTKVFRQIVQLLYKNDVLSDNAILYWADKAHKPQGKTVLLKQMAPFVQWLRDNEDSSEEEE</sequence>
<reference evidence="3" key="1">
    <citation type="submission" date="2016-04" db="EMBL/GenBank/DDBJ databases">
        <authorList>
            <person name="Evans L.H."/>
            <person name="Alamgir A."/>
            <person name="Owens N."/>
            <person name="Weber N.D."/>
            <person name="Virtaneva K."/>
            <person name="Barbian K."/>
            <person name="Babar A."/>
            <person name="Rosenke K."/>
        </authorList>
    </citation>
    <scope>NUCLEOTIDE SEQUENCE [LARGE SCALE GENOMIC DNA]</scope>
    <source>
        <strain evidence="3">CBS 101.48</strain>
    </source>
</reference>
<dbReference type="AlphaFoldDB" id="A0A168T4Y4"/>